<evidence type="ECO:0000313" key="6">
    <source>
        <dbReference type="EMBL" id="KMS57741.1"/>
    </source>
</evidence>
<comment type="similarity">
    <text evidence="1">Belongs to the bacterial luciferase oxidoreductase family.</text>
</comment>
<dbReference type="STRING" id="1420583.V473_05925"/>
<evidence type="ECO:0000313" key="7">
    <source>
        <dbReference type="Proteomes" id="UP000052232"/>
    </source>
</evidence>
<keyword evidence="3" id="KW-0560">Oxidoreductase</keyword>
<dbReference type="PANTHER" id="PTHR30137">
    <property type="entry name" value="LUCIFERASE-LIKE MONOOXYGENASE"/>
    <property type="match status" value="1"/>
</dbReference>
<evidence type="ECO:0000256" key="3">
    <source>
        <dbReference type="ARBA" id="ARBA00023002"/>
    </source>
</evidence>
<accession>A0A0J7Y1E2</accession>
<sequence>MKFFEDRMRFGIFMGPYHRPTLNPLVAFQQDMQTVINLDELGFDEAWIGEHHSGGIETIGSPELFIAAAAERTKRIKLGTGAITLPYHNPLWVADRIVQLDYQTRGRMMFGVAPGQLVQDAQMMGLHPSQNRQRLQEALEVIIPLFKGERVTRKTDWFDLQDARLQMLPYSNFDMATVSVLSPSGPLLAGRHGMGMLSVAATDPDGIEKLLGHWEIMEQEAASHGQPKPSRKDWRLMGPMHLAETMEQAKEDVRYGLSLLEDYRAHINPAPDIDWWDIDKIVDMLNESGAAVIGTPEMARAQINRLIEKSGGFGTYLLMGVDWARYPATVRSHQLFAEEVMPYFNGLGDPLRKSFEEVMATGYAGAQLTAEAQASMLQKYKRGSV</sequence>
<dbReference type="EMBL" id="JACT01000001">
    <property type="protein sequence ID" value="KMS57741.1"/>
    <property type="molecule type" value="Genomic_DNA"/>
</dbReference>
<dbReference type="Proteomes" id="UP000052232">
    <property type="component" value="Unassembled WGS sequence"/>
</dbReference>
<dbReference type="InterPro" id="IPR036661">
    <property type="entry name" value="Luciferase-like_sf"/>
</dbReference>
<reference evidence="6 7" key="1">
    <citation type="journal article" date="2015" name="G3 (Bethesda)">
        <title>Insights into Ongoing Evolution of the Hexachlorocyclohexane Catabolic Pathway from Comparative Genomics of Ten Sphingomonadaceae Strains.</title>
        <authorList>
            <person name="Pearce S.L."/>
            <person name="Oakeshott J.G."/>
            <person name="Pandey G."/>
        </authorList>
    </citation>
    <scope>NUCLEOTIDE SEQUENCE [LARGE SCALE GENOMIC DNA]</scope>
    <source>
        <strain evidence="6 7">LL01</strain>
    </source>
</reference>
<dbReference type="GO" id="GO:0005829">
    <property type="term" value="C:cytosol"/>
    <property type="evidence" value="ECO:0007669"/>
    <property type="project" value="TreeGrafter"/>
</dbReference>
<dbReference type="SUPFAM" id="SSF51679">
    <property type="entry name" value="Bacterial luciferase-like"/>
    <property type="match status" value="1"/>
</dbReference>
<name>A0A0J7Y1E2_9SPHN</name>
<dbReference type="Gene3D" id="3.20.20.30">
    <property type="entry name" value="Luciferase-like domain"/>
    <property type="match status" value="1"/>
</dbReference>
<organism evidence="6 7">
    <name type="scientific">Sphingobium cupriresistens LL01</name>
    <dbReference type="NCBI Taxonomy" id="1420583"/>
    <lineage>
        <taxon>Bacteria</taxon>
        <taxon>Pseudomonadati</taxon>
        <taxon>Pseudomonadota</taxon>
        <taxon>Alphaproteobacteria</taxon>
        <taxon>Sphingomonadales</taxon>
        <taxon>Sphingomonadaceae</taxon>
        <taxon>Sphingobium</taxon>
    </lineage>
</organism>
<dbReference type="AlphaFoldDB" id="A0A0J7Y1E2"/>
<dbReference type="GO" id="GO:0004497">
    <property type="term" value="F:monooxygenase activity"/>
    <property type="evidence" value="ECO:0007669"/>
    <property type="project" value="UniProtKB-KW"/>
</dbReference>
<protein>
    <submittedName>
        <fullName evidence="6">Monooxygenase</fullName>
    </submittedName>
</protein>
<comment type="caution">
    <text evidence="6">The sequence shown here is derived from an EMBL/GenBank/DDBJ whole genome shotgun (WGS) entry which is preliminary data.</text>
</comment>
<dbReference type="Pfam" id="PF00296">
    <property type="entry name" value="Bac_luciferase"/>
    <property type="match status" value="1"/>
</dbReference>
<keyword evidence="7" id="KW-1185">Reference proteome</keyword>
<keyword evidence="2" id="KW-0285">Flavoprotein</keyword>
<dbReference type="PATRIC" id="fig|1420583.3.peg.1194"/>
<dbReference type="InterPro" id="IPR011251">
    <property type="entry name" value="Luciferase-like_dom"/>
</dbReference>
<dbReference type="InterPro" id="IPR050766">
    <property type="entry name" value="Bact_Lucif_Oxidored"/>
</dbReference>
<gene>
    <name evidence="6" type="ORF">V473_05925</name>
</gene>
<proteinExistence type="inferred from homology"/>
<feature type="domain" description="Luciferase-like" evidence="5">
    <location>
        <begin position="8"/>
        <end position="308"/>
    </location>
</feature>
<evidence type="ECO:0000256" key="4">
    <source>
        <dbReference type="ARBA" id="ARBA00023033"/>
    </source>
</evidence>
<evidence type="ECO:0000259" key="5">
    <source>
        <dbReference type="Pfam" id="PF00296"/>
    </source>
</evidence>
<keyword evidence="4 6" id="KW-0503">Monooxygenase</keyword>
<evidence type="ECO:0000256" key="2">
    <source>
        <dbReference type="ARBA" id="ARBA00022630"/>
    </source>
</evidence>
<evidence type="ECO:0000256" key="1">
    <source>
        <dbReference type="ARBA" id="ARBA00010426"/>
    </source>
</evidence>
<dbReference type="GO" id="GO:0016705">
    <property type="term" value="F:oxidoreductase activity, acting on paired donors, with incorporation or reduction of molecular oxygen"/>
    <property type="evidence" value="ECO:0007669"/>
    <property type="project" value="InterPro"/>
</dbReference>
<dbReference type="RefSeq" id="WP_066601398.1">
    <property type="nucleotide sequence ID" value="NZ_KQ130434.1"/>
</dbReference>
<dbReference type="PANTHER" id="PTHR30137:SF16">
    <property type="entry name" value="BLL0895 PROTEIN"/>
    <property type="match status" value="1"/>
</dbReference>